<dbReference type="SUPFAM" id="SSF52540">
    <property type="entry name" value="P-loop containing nucleoside triphosphate hydrolases"/>
    <property type="match status" value="1"/>
</dbReference>
<feature type="compositionally biased region" description="Basic and acidic residues" evidence="1">
    <location>
        <begin position="400"/>
        <end position="410"/>
    </location>
</feature>
<dbReference type="InterPro" id="IPR019039">
    <property type="entry name" value="T4-Rnl1-like_N"/>
</dbReference>
<protein>
    <submittedName>
        <fullName evidence="4">AAA family ATPase</fullName>
    </submittedName>
</protein>
<dbReference type="Pfam" id="PF13671">
    <property type="entry name" value="AAA_33"/>
    <property type="match status" value="1"/>
</dbReference>
<dbReference type="Pfam" id="PF25109">
    <property type="entry name" value="HAD_PNKP"/>
    <property type="match status" value="1"/>
</dbReference>
<feature type="domain" description="Polynucleotide kinase PNKP phosphatase" evidence="3">
    <location>
        <begin position="629"/>
        <end position="764"/>
    </location>
</feature>
<dbReference type="SUPFAM" id="SSF56784">
    <property type="entry name" value="HAD-like"/>
    <property type="match status" value="1"/>
</dbReference>
<dbReference type="Pfam" id="PF09511">
    <property type="entry name" value="RNA_lig_T4_1"/>
    <property type="match status" value="1"/>
</dbReference>
<reference evidence="4" key="1">
    <citation type="submission" date="2022-08" db="EMBL/GenBank/DDBJ databases">
        <authorList>
            <person name="Tian L."/>
        </authorList>
    </citation>
    <scope>NUCLEOTIDE SEQUENCE</scope>
    <source>
        <strain evidence="4">CM253</strain>
    </source>
</reference>
<evidence type="ECO:0000259" key="2">
    <source>
        <dbReference type="Pfam" id="PF09511"/>
    </source>
</evidence>
<accession>A0ABY5Q4M6</accession>
<dbReference type="EMBL" id="CP102514">
    <property type="protein sequence ID" value="UUY51401.1"/>
    <property type="molecule type" value="Genomic_DNA"/>
</dbReference>
<dbReference type="Proteomes" id="UP001057738">
    <property type="component" value="Chromosome"/>
</dbReference>
<proteinExistence type="predicted"/>
<organism evidence="4 5">
    <name type="scientific">Streptomyces yangpuensis</name>
    <dbReference type="NCBI Taxonomy" id="1648182"/>
    <lineage>
        <taxon>Bacteria</taxon>
        <taxon>Bacillati</taxon>
        <taxon>Actinomycetota</taxon>
        <taxon>Actinomycetes</taxon>
        <taxon>Kitasatosporales</taxon>
        <taxon>Streptomycetaceae</taxon>
        <taxon>Streptomyces</taxon>
    </lineage>
</organism>
<evidence type="ECO:0000313" key="4">
    <source>
        <dbReference type="EMBL" id="UUY51401.1"/>
    </source>
</evidence>
<evidence type="ECO:0000259" key="3">
    <source>
        <dbReference type="Pfam" id="PF25109"/>
    </source>
</evidence>
<feature type="region of interest" description="Disordered" evidence="1">
    <location>
        <begin position="396"/>
        <end position="452"/>
    </location>
</feature>
<dbReference type="InterPro" id="IPR036412">
    <property type="entry name" value="HAD-like_sf"/>
</dbReference>
<dbReference type="InterPro" id="IPR027417">
    <property type="entry name" value="P-loop_NTPase"/>
</dbReference>
<dbReference type="RefSeq" id="WP_257857469.1">
    <property type="nucleotide sequence ID" value="NZ_CP102514.1"/>
</dbReference>
<dbReference type="Gene3D" id="3.40.50.300">
    <property type="entry name" value="P-loop containing nucleotide triphosphate hydrolases"/>
    <property type="match status" value="1"/>
</dbReference>
<sequence>MSQETLTLHDLLPAQALADSIDAGYVTRKSHPELPLSIYTYTRTAQYERVWNQVTTRCRGLVADDETGAIVALPLPKFFNVGEHESGQPYAPALPDEPFEVYDKVDGSLAIVFHYAGRWRVASKGSFISAQAVWAQRRLDGADTSALHPGTTYLAEILYPQNRIVVDYGDRRDLVLLAAFGPDGTEVPLAEAAPHWEGIGSVVTVWPAMPLDELLALAESNTLPGGSAASGMDAEGFVLRFASGVRAKAKLSEYVRLHKVLTGVTARDIWRGHGVQRFAGLPAKQLAQGLNCTVADIEASGGKPLDALLEQVPDEFDHWVREVIAGLEEAAARHERAIDEAYAGLTHLTADRGAFARAVAQLPDRTVRPAMFMRLDGRSTELTTWRQVRPEAADPYIADEESRTVTEENRTAPTSVPARERTTPAAAPTRAPEAAPRIPAPAADRPERPAEREARLPVVHVMTGLPASGKTTAARALQAEAGGRMRRVNLDDLRAMLDLPDPERGRSFAHEQTVLAVQDAAVRAAVDGGFDVVVDNTHLTKNIPKRLKAAVGGLATFVVHDFTDVPLEECLRRDAARERQVGGEIIRILAEKHRNARKGGWRLTSEWMNGSGAVAAPPVTAYVPDPALPTAVMCDIDGTLALTGDRGPYDFTRCELDLLNEPVRHALDVFRRADGDTIVLLSGRSEEYRPQTEAWLRRYRVPYDELWMRAAGDTRRDDVVKAELFDAHVRHRYAVRVSLDDRDRVVAVWRRMGLPTWQVNYGDF</sequence>
<feature type="domain" description="T4 RNA ligase 1-like N-terminal" evidence="2">
    <location>
        <begin position="58"/>
        <end position="243"/>
    </location>
</feature>
<keyword evidence="5" id="KW-1185">Reference proteome</keyword>
<gene>
    <name evidence="4" type="ORF">NRK68_31720</name>
</gene>
<dbReference type="Gene3D" id="3.40.50.1000">
    <property type="entry name" value="HAD superfamily/HAD-like"/>
    <property type="match status" value="1"/>
</dbReference>
<evidence type="ECO:0000256" key="1">
    <source>
        <dbReference type="SAM" id="MobiDB-lite"/>
    </source>
</evidence>
<evidence type="ECO:0000313" key="5">
    <source>
        <dbReference type="Proteomes" id="UP001057738"/>
    </source>
</evidence>
<name>A0ABY5Q4M6_9ACTN</name>
<feature type="compositionally biased region" description="Low complexity" evidence="1">
    <location>
        <begin position="423"/>
        <end position="443"/>
    </location>
</feature>
<dbReference type="InterPro" id="IPR023214">
    <property type="entry name" value="HAD_sf"/>
</dbReference>
<dbReference type="InterPro" id="IPR056782">
    <property type="entry name" value="HAD_PNKP"/>
</dbReference>
<dbReference type="GeneID" id="95578099"/>